<dbReference type="AlphaFoldDB" id="A0A1B3ZEI3"/>
<dbReference type="InterPro" id="IPR054353">
    <property type="entry name" value="IstA-like_C"/>
</dbReference>
<dbReference type="PANTHER" id="PTHR35004:SF8">
    <property type="entry name" value="TRANSPOSASE RV3428C-RELATED"/>
    <property type="match status" value="1"/>
</dbReference>
<evidence type="ECO:0000313" key="6">
    <source>
        <dbReference type="Proteomes" id="UP000094256"/>
    </source>
</evidence>
<proteinExistence type="inferred from homology"/>
<dbReference type="Pfam" id="PF13384">
    <property type="entry name" value="HTH_23"/>
    <property type="match status" value="1"/>
</dbReference>
<evidence type="ECO:0000256" key="1">
    <source>
        <dbReference type="ARBA" id="ARBA00009277"/>
    </source>
</evidence>
<dbReference type="InterPro" id="IPR036397">
    <property type="entry name" value="RNaseH_sf"/>
</dbReference>
<reference evidence="5 6" key="1">
    <citation type="submission" date="2016-01" db="EMBL/GenBank/DDBJ databases">
        <title>Complete genome and mega plasmid sequence of Sphingomonas panacis DCY99 elicits systemic resistance in rice to Xanthomonas oryzae.</title>
        <authorList>
            <person name="Kim Y.J."/>
            <person name="Yang D.C."/>
            <person name="Sing P."/>
        </authorList>
    </citation>
    <scope>NUCLEOTIDE SEQUENCE [LARGE SCALE GENOMIC DNA]</scope>
    <source>
        <strain evidence="5 6">DCY99</strain>
    </source>
</reference>
<dbReference type="PROSITE" id="PS50994">
    <property type="entry name" value="INTEGRASE"/>
    <property type="match status" value="1"/>
</dbReference>
<dbReference type="KEGG" id="span:AWL63_19660"/>
<dbReference type="NCBIfam" id="NF033546">
    <property type="entry name" value="transpos_IS21"/>
    <property type="match status" value="1"/>
</dbReference>
<protein>
    <submittedName>
        <fullName evidence="5">Integrase</fullName>
    </submittedName>
</protein>
<dbReference type="PANTHER" id="PTHR35004">
    <property type="entry name" value="TRANSPOSASE RV3428C-RELATED"/>
    <property type="match status" value="1"/>
</dbReference>
<dbReference type="EMBL" id="CP014168">
    <property type="protein sequence ID" value="AOH85840.1"/>
    <property type="molecule type" value="Genomic_DNA"/>
</dbReference>
<evidence type="ECO:0000259" key="4">
    <source>
        <dbReference type="PROSITE" id="PS50994"/>
    </source>
</evidence>
<dbReference type="InterPro" id="IPR017895">
    <property type="entry name" value="HTH_IS408/IS1162_type"/>
</dbReference>
<feature type="compositionally biased region" description="Basic and acidic residues" evidence="2">
    <location>
        <begin position="492"/>
        <end position="509"/>
    </location>
</feature>
<dbReference type="SUPFAM" id="SSF53098">
    <property type="entry name" value="Ribonuclease H-like"/>
    <property type="match status" value="1"/>
</dbReference>
<dbReference type="OrthoDB" id="2065409at2"/>
<evidence type="ECO:0000256" key="2">
    <source>
        <dbReference type="SAM" id="MobiDB-lite"/>
    </source>
</evidence>
<accession>A0A1B3ZEI3</accession>
<evidence type="ECO:0000313" key="5">
    <source>
        <dbReference type="EMBL" id="AOH85840.1"/>
    </source>
</evidence>
<dbReference type="Gene3D" id="3.30.420.10">
    <property type="entry name" value="Ribonuclease H-like superfamily/Ribonuclease H"/>
    <property type="match status" value="1"/>
</dbReference>
<keyword evidence="6" id="KW-1185">Reference proteome</keyword>
<dbReference type="InterPro" id="IPR012337">
    <property type="entry name" value="RNaseH-like_sf"/>
</dbReference>
<name>A0A1B3ZEI3_9SPHN</name>
<feature type="domain" description="HTH IS408-type" evidence="3">
    <location>
        <begin position="11"/>
        <end position="93"/>
    </location>
</feature>
<organism evidence="5 6">
    <name type="scientific">Sphingomonas panacis</name>
    <dbReference type="NCBI Taxonomy" id="1560345"/>
    <lineage>
        <taxon>Bacteria</taxon>
        <taxon>Pseudomonadati</taxon>
        <taxon>Pseudomonadota</taxon>
        <taxon>Alphaproteobacteria</taxon>
        <taxon>Sphingomonadales</taxon>
        <taxon>Sphingomonadaceae</taxon>
        <taxon>Sphingomonas</taxon>
    </lineage>
</organism>
<dbReference type="Proteomes" id="UP000094256">
    <property type="component" value="Chromosome"/>
</dbReference>
<dbReference type="GO" id="GO:0003676">
    <property type="term" value="F:nucleic acid binding"/>
    <property type="evidence" value="ECO:0007669"/>
    <property type="project" value="InterPro"/>
</dbReference>
<dbReference type="InterPro" id="IPR001584">
    <property type="entry name" value="Integrase_cat-core"/>
</dbReference>
<feature type="region of interest" description="Disordered" evidence="2">
    <location>
        <begin position="492"/>
        <end position="517"/>
    </location>
</feature>
<dbReference type="Pfam" id="PF22483">
    <property type="entry name" value="Mu-transpos_C_2"/>
    <property type="match status" value="1"/>
</dbReference>
<comment type="similarity">
    <text evidence="1">Belongs to the transposase IS21/IS408/IS1162 family.</text>
</comment>
<dbReference type="STRING" id="1560345.AWL63_19660"/>
<dbReference type="GO" id="GO:0015074">
    <property type="term" value="P:DNA integration"/>
    <property type="evidence" value="ECO:0007669"/>
    <property type="project" value="InterPro"/>
</dbReference>
<gene>
    <name evidence="5" type="ORF">AWL63_19660</name>
</gene>
<sequence>MPTERLSMRRVREILRLIRDADMPARAVARQLGVAASTVRETVRRFDASGMEWPLPPGLNDTALESRLYGPAGSKQGHRWRAEPDWAAVNRELKRKHVTLQVLWDEYIELHPDGYRYSRFCELYRGWEARLPVTMRQNHIGGDRLFVDYAGDTVPVVVDRLTGEIRDAHIFVAVMAASSLSFAFATWNETLQDWSDAHVRAFAFFGGAARLLVPDNAKVAVIKACLYDPQVNRSYAELAAHYDTAVLPARPYRPRDKAKVEACVGIIERWLLGRLRYRVWYGLGELNAAIADLLARLNDERVLRRFGRTRRQLFEEIDAPHLKPLPTTAYVLAQWRRARVGLDYHVEVEKHFYSVPYRHARAAVEVRLTARTIEIFAAGERIAAHMRGSGNGRHTTINDHMPSSHRRYADWTIERIVAEAAGLGPSVKLLCEMILQDRPHPEQGYRSCLGILRLARAYGAARLDAAALRALEIGVRNYGSVKSILEKKLDGQPLHEPRAPDEAGIDHPNIRGSSYYH</sequence>
<dbReference type="PROSITE" id="PS50532">
    <property type="entry name" value="HTH_IS408"/>
    <property type="match status" value="1"/>
</dbReference>
<evidence type="ECO:0000259" key="3">
    <source>
        <dbReference type="PROSITE" id="PS50532"/>
    </source>
</evidence>
<feature type="domain" description="Integrase catalytic" evidence="4">
    <location>
        <begin position="128"/>
        <end position="318"/>
    </location>
</feature>